<dbReference type="Gene3D" id="1.20.1070.10">
    <property type="entry name" value="Rhodopsin 7-helix transmembrane proteins"/>
    <property type="match status" value="1"/>
</dbReference>
<dbReference type="Proteomes" id="UP000055024">
    <property type="component" value="Unassembled WGS sequence"/>
</dbReference>
<dbReference type="STRING" id="268475.A0A0V1IBN9"/>
<gene>
    <name evidence="7" type="ORF">T11_13945</name>
</gene>
<comment type="caution">
    <text evidence="7">The sequence shown here is derived from an EMBL/GenBank/DDBJ whole genome shotgun (WGS) entry which is preliminary data.</text>
</comment>
<dbReference type="PROSITE" id="PS50262">
    <property type="entry name" value="G_PROTEIN_RECEP_F1_2"/>
    <property type="match status" value="1"/>
</dbReference>
<evidence type="ECO:0000256" key="4">
    <source>
        <dbReference type="ARBA" id="ARBA00023136"/>
    </source>
</evidence>
<evidence type="ECO:0000256" key="3">
    <source>
        <dbReference type="ARBA" id="ARBA00022989"/>
    </source>
</evidence>
<reference evidence="7 8" key="1">
    <citation type="submission" date="2015-01" db="EMBL/GenBank/DDBJ databases">
        <title>Evolution of Trichinella species and genotypes.</title>
        <authorList>
            <person name="Korhonen P.K."/>
            <person name="Edoardo P."/>
            <person name="Giuseppe L.R."/>
            <person name="Gasser R.B."/>
        </authorList>
    </citation>
    <scope>NUCLEOTIDE SEQUENCE [LARGE SCALE GENOMIC DNA]</scope>
    <source>
        <strain evidence="7">ISS1029</strain>
    </source>
</reference>
<keyword evidence="7" id="KW-0675">Receptor</keyword>
<comment type="subcellular location">
    <subcellularLocation>
        <location evidence="1">Membrane</location>
    </subcellularLocation>
</comment>
<keyword evidence="8" id="KW-1185">Reference proteome</keyword>
<feature type="transmembrane region" description="Helical" evidence="5">
    <location>
        <begin position="123"/>
        <end position="146"/>
    </location>
</feature>
<feature type="domain" description="G-protein coupled receptors family 1 profile" evidence="6">
    <location>
        <begin position="62"/>
        <end position="324"/>
    </location>
</feature>
<evidence type="ECO:0000313" key="7">
    <source>
        <dbReference type="EMBL" id="KRZ19381.1"/>
    </source>
</evidence>
<dbReference type="PANTHER" id="PTHR46641">
    <property type="entry name" value="FMRFAMIDE RECEPTOR-RELATED"/>
    <property type="match status" value="1"/>
</dbReference>
<keyword evidence="2 5" id="KW-0812">Transmembrane</keyword>
<evidence type="ECO:0000256" key="1">
    <source>
        <dbReference type="ARBA" id="ARBA00004370"/>
    </source>
</evidence>
<dbReference type="PANTHER" id="PTHR46641:SF18">
    <property type="entry name" value="G-PROTEIN COUPLED RECEPTORS FAMILY 1 PROFILE DOMAIN-CONTAINING PROTEIN"/>
    <property type="match status" value="1"/>
</dbReference>
<dbReference type="CDD" id="cd14978">
    <property type="entry name" value="7tmA_FMRFamide_R-like"/>
    <property type="match status" value="1"/>
</dbReference>
<dbReference type="SUPFAM" id="SSF81321">
    <property type="entry name" value="Family A G protein-coupled receptor-like"/>
    <property type="match status" value="1"/>
</dbReference>
<dbReference type="OrthoDB" id="5839164at2759"/>
<feature type="transmembrane region" description="Helical" evidence="5">
    <location>
        <begin position="305"/>
        <end position="326"/>
    </location>
</feature>
<accession>A0A0V1IBN9</accession>
<dbReference type="EMBL" id="JYDP01000001">
    <property type="protein sequence ID" value="KRZ19381.1"/>
    <property type="molecule type" value="Genomic_DNA"/>
</dbReference>
<organism evidence="7 8">
    <name type="scientific">Trichinella zimbabwensis</name>
    <dbReference type="NCBI Taxonomy" id="268475"/>
    <lineage>
        <taxon>Eukaryota</taxon>
        <taxon>Metazoa</taxon>
        <taxon>Ecdysozoa</taxon>
        <taxon>Nematoda</taxon>
        <taxon>Enoplea</taxon>
        <taxon>Dorylaimia</taxon>
        <taxon>Trichinellida</taxon>
        <taxon>Trichinellidae</taxon>
        <taxon>Trichinella</taxon>
    </lineage>
</organism>
<dbReference type="InterPro" id="IPR052954">
    <property type="entry name" value="GPCR-Ligand_Int"/>
</dbReference>
<evidence type="ECO:0000256" key="5">
    <source>
        <dbReference type="SAM" id="Phobius"/>
    </source>
</evidence>
<feature type="transmembrane region" description="Helical" evidence="5">
    <location>
        <begin position="167"/>
        <end position="187"/>
    </location>
</feature>
<evidence type="ECO:0000259" key="6">
    <source>
        <dbReference type="PROSITE" id="PS50262"/>
    </source>
</evidence>
<protein>
    <submittedName>
        <fullName evidence="7">Probableputative G-protein coupled receptor</fullName>
    </submittedName>
</protein>
<evidence type="ECO:0000256" key="2">
    <source>
        <dbReference type="ARBA" id="ARBA00022692"/>
    </source>
</evidence>
<sequence>MAPQVGTAVLSSPAFQQEQKNSSLTFANLTAQTCHAPADLLPMERPLFLYLYPIILLTCVAGNSANLLVYWHRFLRAAPTIRLLAAKAVANALCVISLLPRFAHLLPADLKHTAVENFYWKTLPVTLFLINLFGTVAIWLTVAVTVESYIMVAFPAQAKFWCSIRNAYLCIVGCFVAAIALQVFYLLCRQVVPVVCPNMKTYFYLLSTGLPGYEKLYYWANALSTLFIPMVTMLALSLLIYYQLFWAKRRFRQGSEQKRCVTRLSLATTACHLVFEMPHVVNFIIAAVDHTLAHQWRRRFPWQQFAAVANFLSMLDASLTFFVYFACSERFRQICYFTLCRSRHDRYCNQLVLLQENKERQSWTESTDKPHPTCLQQCTSNSPDTQTACSV</sequence>
<dbReference type="AlphaFoldDB" id="A0A0V1IBN9"/>
<proteinExistence type="predicted"/>
<keyword evidence="4 5" id="KW-0472">Membrane</keyword>
<dbReference type="InterPro" id="IPR017452">
    <property type="entry name" value="GPCR_Rhodpsn_7TM"/>
</dbReference>
<feature type="transmembrane region" description="Helical" evidence="5">
    <location>
        <begin position="50"/>
        <end position="71"/>
    </location>
</feature>
<keyword evidence="3 5" id="KW-1133">Transmembrane helix</keyword>
<evidence type="ECO:0000313" key="8">
    <source>
        <dbReference type="Proteomes" id="UP000055024"/>
    </source>
</evidence>
<dbReference type="GO" id="GO:0016020">
    <property type="term" value="C:membrane"/>
    <property type="evidence" value="ECO:0007669"/>
    <property type="project" value="UniProtKB-SubCell"/>
</dbReference>
<name>A0A0V1IBN9_9BILA</name>
<feature type="transmembrane region" description="Helical" evidence="5">
    <location>
        <begin position="216"/>
        <end position="242"/>
    </location>
</feature>
<feature type="transmembrane region" description="Helical" evidence="5">
    <location>
        <begin position="83"/>
        <end position="103"/>
    </location>
</feature>